<evidence type="ECO:0000256" key="11">
    <source>
        <dbReference type="RuleBase" id="RU365058"/>
    </source>
</evidence>
<evidence type="ECO:0000256" key="12">
    <source>
        <dbReference type="SAM" id="MobiDB-lite"/>
    </source>
</evidence>
<comment type="subunit">
    <text evidence="11">ORC is composed of six subunits.</text>
</comment>
<gene>
    <name evidence="15" type="ORF">B4U80_03610</name>
</gene>
<keyword evidence="10 11" id="KW-0539">Nucleus</keyword>
<organism evidence="15 16">
    <name type="scientific">Leptotrombidium deliense</name>
    <dbReference type="NCBI Taxonomy" id="299467"/>
    <lineage>
        <taxon>Eukaryota</taxon>
        <taxon>Metazoa</taxon>
        <taxon>Ecdysozoa</taxon>
        <taxon>Arthropoda</taxon>
        <taxon>Chelicerata</taxon>
        <taxon>Arachnida</taxon>
        <taxon>Acari</taxon>
        <taxon>Acariformes</taxon>
        <taxon>Trombidiformes</taxon>
        <taxon>Prostigmata</taxon>
        <taxon>Anystina</taxon>
        <taxon>Parasitengona</taxon>
        <taxon>Trombiculoidea</taxon>
        <taxon>Trombiculidae</taxon>
        <taxon>Leptotrombidium</taxon>
    </lineage>
</organism>
<evidence type="ECO:0000256" key="3">
    <source>
        <dbReference type="ARBA" id="ARBA00019081"/>
    </source>
</evidence>
<accession>A0A443SH46</accession>
<dbReference type="Gene3D" id="3.40.50.300">
    <property type="entry name" value="P-loop containing nucleotide triphosphate hydrolases"/>
    <property type="match status" value="1"/>
</dbReference>
<feature type="region of interest" description="Disordered" evidence="12">
    <location>
        <begin position="73"/>
        <end position="109"/>
    </location>
</feature>
<feature type="compositionally biased region" description="Polar residues" evidence="12">
    <location>
        <begin position="23"/>
        <end position="43"/>
    </location>
</feature>
<keyword evidence="16" id="KW-1185">Reference proteome</keyword>
<dbReference type="PANTHER" id="PTHR10763:SF23">
    <property type="entry name" value="ORIGIN RECOGNITION COMPLEX SUBUNIT 1"/>
    <property type="match status" value="1"/>
</dbReference>
<evidence type="ECO:0000259" key="13">
    <source>
        <dbReference type="SMART" id="SM00382"/>
    </source>
</evidence>
<dbReference type="Pfam" id="PF17872">
    <property type="entry name" value="AAA_lid_10"/>
    <property type="match status" value="1"/>
</dbReference>
<keyword evidence="4 11" id="KW-0235">DNA replication</keyword>
<feature type="compositionally biased region" description="Polar residues" evidence="12">
    <location>
        <begin position="1"/>
        <end position="14"/>
    </location>
</feature>
<dbReference type="SUPFAM" id="SSF52540">
    <property type="entry name" value="P-loop containing nucleoside triphosphate hydrolases"/>
    <property type="match status" value="1"/>
</dbReference>
<keyword evidence="6 11" id="KW-0547">Nucleotide-binding</keyword>
<evidence type="ECO:0000256" key="4">
    <source>
        <dbReference type="ARBA" id="ARBA00022705"/>
    </source>
</evidence>
<dbReference type="Pfam" id="PF00004">
    <property type="entry name" value="AAA"/>
    <property type="match status" value="1"/>
</dbReference>
<dbReference type="SMART" id="SM00382">
    <property type="entry name" value="AAA"/>
    <property type="match status" value="1"/>
</dbReference>
<evidence type="ECO:0000256" key="1">
    <source>
        <dbReference type="ARBA" id="ARBA00004123"/>
    </source>
</evidence>
<dbReference type="GO" id="GO:0016887">
    <property type="term" value="F:ATP hydrolysis activity"/>
    <property type="evidence" value="ECO:0007669"/>
    <property type="project" value="InterPro"/>
</dbReference>
<dbReference type="FunFam" id="1.10.8.60:FF:000062">
    <property type="entry name" value="Origin recognition complex subunit 1"/>
    <property type="match status" value="1"/>
</dbReference>
<reference evidence="15 16" key="1">
    <citation type="journal article" date="2018" name="Gigascience">
        <title>Genomes of trombidid mites reveal novel predicted allergens and laterally-transferred genes associated with secondary metabolism.</title>
        <authorList>
            <person name="Dong X."/>
            <person name="Chaisiri K."/>
            <person name="Xia D."/>
            <person name="Armstrong S.D."/>
            <person name="Fang Y."/>
            <person name="Donnelly M.J."/>
            <person name="Kadowaki T."/>
            <person name="McGarry J.W."/>
            <person name="Darby A.C."/>
            <person name="Makepeace B.L."/>
        </authorList>
    </citation>
    <scope>NUCLEOTIDE SEQUENCE [LARGE SCALE GENOMIC DNA]</scope>
    <source>
        <strain evidence="15">UoL-UT</strain>
    </source>
</reference>
<evidence type="ECO:0000256" key="10">
    <source>
        <dbReference type="ARBA" id="ARBA00023242"/>
    </source>
</evidence>
<comment type="function">
    <text evidence="11">Component of the origin recognition complex (ORC) that binds origins of replication. DNA-binding is ATP-dependent, however specific DNA sequences that define origins of replication have not been identified so far. ORC is required to assemble the pre-replication complex necessary to initiate DNA replication.</text>
</comment>
<dbReference type="STRING" id="299467.A0A443SH46"/>
<feature type="domain" description="Cdc6 C-terminal" evidence="14">
    <location>
        <begin position="492"/>
        <end position="572"/>
    </location>
</feature>
<evidence type="ECO:0000313" key="16">
    <source>
        <dbReference type="Proteomes" id="UP000288716"/>
    </source>
</evidence>
<comment type="similarity">
    <text evidence="2 11">Belongs to the ORC1 family.</text>
</comment>
<dbReference type="GO" id="GO:0006270">
    <property type="term" value="P:DNA replication initiation"/>
    <property type="evidence" value="ECO:0007669"/>
    <property type="project" value="TreeGrafter"/>
</dbReference>
<feature type="domain" description="AAA+ ATPase" evidence="13">
    <location>
        <begin position="240"/>
        <end position="392"/>
    </location>
</feature>
<dbReference type="InterPro" id="IPR050311">
    <property type="entry name" value="ORC1/CDC6"/>
</dbReference>
<dbReference type="AlphaFoldDB" id="A0A443SH46"/>
<dbReference type="GO" id="GO:0046872">
    <property type="term" value="F:metal ion binding"/>
    <property type="evidence" value="ECO:0007669"/>
    <property type="project" value="UniProtKB-KW"/>
</dbReference>
<evidence type="ECO:0000256" key="2">
    <source>
        <dbReference type="ARBA" id="ARBA00008398"/>
    </source>
</evidence>
<dbReference type="InterPro" id="IPR003959">
    <property type="entry name" value="ATPase_AAA_core"/>
</dbReference>
<dbReference type="GO" id="GO:0005524">
    <property type="term" value="F:ATP binding"/>
    <property type="evidence" value="ECO:0007669"/>
    <property type="project" value="UniProtKB-KW"/>
</dbReference>
<evidence type="ECO:0000256" key="9">
    <source>
        <dbReference type="ARBA" id="ARBA00023125"/>
    </source>
</evidence>
<evidence type="ECO:0000256" key="7">
    <source>
        <dbReference type="ARBA" id="ARBA00022840"/>
    </source>
</evidence>
<keyword evidence="5" id="KW-0479">Metal-binding</keyword>
<keyword evidence="7 11" id="KW-0067">ATP-binding</keyword>
<dbReference type="GO" id="GO:0033314">
    <property type="term" value="P:mitotic DNA replication checkpoint signaling"/>
    <property type="evidence" value="ECO:0007669"/>
    <property type="project" value="TreeGrafter"/>
</dbReference>
<dbReference type="InterPro" id="IPR041083">
    <property type="entry name" value="AAA_lid_10"/>
</dbReference>
<dbReference type="VEuPathDB" id="VectorBase:LDEU005181"/>
<dbReference type="InterPro" id="IPR015163">
    <property type="entry name" value="Cdc6_C"/>
</dbReference>
<dbReference type="GO" id="GO:0003688">
    <property type="term" value="F:DNA replication origin binding"/>
    <property type="evidence" value="ECO:0007669"/>
    <property type="project" value="TreeGrafter"/>
</dbReference>
<dbReference type="Proteomes" id="UP000288716">
    <property type="component" value="Unassembled WGS sequence"/>
</dbReference>
<feature type="compositionally biased region" description="Polar residues" evidence="12">
    <location>
        <begin position="84"/>
        <end position="109"/>
    </location>
</feature>
<evidence type="ECO:0000256" key="6">
    <source>
        <dbReference type="ARBA" id="ARBA00022741"/>
    </source>
</evidence>
<evidence type="ECO:0000256" key="5">
    <source>
        <dbReference type="ARBA" id="ARBA00022723"/>
    </source>
</evidence>
<dbReference type="InterPro" id="IPR027417">
    <property type="entry name" value="P-loop_NTPase"/>
</dbReference>
<evidence type="ECO:0000313" key="15">
    <source>
        <dbReference type="EMBL" id="RWS26857.1"/>
    </source>
</evidence>
<evidence type="ECO:0000256" key="8">
    <source>
        <dbReference type="ARBA" id="ARBA00022842"/>
    </source>
</evidence>
<dbReference type="Pfam" id="PF09079">
    <property type="entry name" value="WHD_Cdc6"/>
    <property type="match status" value="1"/>
</dbReference>
<dbReference type="OrthoDB" id="1926878at2759"/>
<comment type="subcellular location">
    <subcellularLocation>
        <location evidence="1 11">Nucleus</location>
    </subcellularLocation>
</comment>
<feature type="region of interest" description="Disordered" evidence="12">
    <location>
        <begin position="1"/>
        <end position="43"/>
    </location>
</feature>
<proteinExistence type="inferred from homology"/>
<dbReference type="FunFam" id="3.40.50.300:FF:000199">
    <property type="entry name" value="Origin recognition complex subunit 1"/>
    <property type="match status" value="1"/>
</dbReference>
<comment type="caution">
    <text evidence="15">The sequence shown here is derived from an EMBL/GenBank/DDBJ whole genome shotgun (WGS) entry which is preliminary data.</text>
</comment>
<dbReference type="InterPro" id="IPR003593">
    <property type="entry name" value="AAA+_ATPase"/>
</dbReference>
<evidence type="ECO:0000259" key="14">
    <source>
        <dbReference type="SMART" id="SM01074"/>
    </source>
</evidence>
<dbReference type="SMART" id="SM01074">
    <property type="entry name" value="Cdc6_C"/>
    <property type="match status" value="1"/>
</dbReference>
<name>A0A443SH46_9ACAR</name>
<keyword evidence="9 11" id="KW-0238">DNA-binding</keyword>
<dbReference type="PANTHER" id="PTHR10763">
    <property type="entry name" value="CELL DIVISION CONTROL PROTEIN 6-RELATED"/>
    <property type="match status" value="1"/>
</dbReference>
<protein>
    <recommendedName>
        <fullName evidence="3 11">Origin recognition complex subunit 1</fullName>
    </recommendedName>
</protein>
<keyword evidence="8" id="KW-0460">Magnesium</keyword>
<dbReference type="EMBL" id="NCKV01002423">
    <property type="protein sequence ID" value="RWS26857.1"/>
    <property type="molecule type" value="Genomic_DNA"/>
</dbReference>
<dbReference type="GO" id="GO:0005664">
    <property type="term" value="C:nuclear origin of replication recognition complex"/>
    <property type="evidence" value="ECO:0007669"/>
    <property type="project" value="TreeGrafter"/>
</dbReference>
<sequence length="576" mass="65404">MSKTTVNENKNVRNLKSPEKQPRTQIINNSTPMKASTNITKSGRLSKKSKIGLEAQINATIAKYGYLSPVKRSDSCIPKRHQTKNANKSTPLKTPVQTTKSVRTSRRSQVSLEAQINATIEKYGYSSPLKSDSSFSFDDSKYPKIVMKRVNHSTESGKKVKQKSNRHVSESIAESKKVLKLKNNFHNKKNKYKENLTKQNVFEKALSVLHSSAVPSSLPCRENEFFAVYNFLKGKLLEESGGCMYISGVPGTGKTATVYEVIRNLRDECEAEDIPDFRFIEINGLQLTEPYQCYVQLYKELSGKKTSSQNAANLLDKRFTKPLKSENEPIVLLVDELDLLCTRKQTILYHLFEWPNKPRSKLIVVSIANTMDLPERVMMNRVSSRLGMSRITFQPYNHKELQTILQSRLEGLSAFDSDGVQLIARKVAAISGDARRALDICRRAVEIAALEANGVNDHFVTMKHVDRSLQEIFSSPKLMAIRNASLQAQTFLRSIIQDFRITGLEEAKFIDVYRHHCSICKFEGFYTPTTNELFDVAFNLYDIRLILLDNSSVDLLRRIRLQVSVDDITFALNLKH</sequence>